<keyword evidence="5" id="KW-0998">Cell outer membrane</keyword>
<evidence type="ECO:0000259" key="8">
    <source>
        <dbReference type="Pfam" id="PF14322"/>
    </source>
</evidence>
<dbReference type="Gene3D" id="1.25.40.390">
    <property type="match status" value="2"/>
</dbReference>
<keyword evidence="3 6" id="KW-0732">Signal</keyword>
<dbReference type="EMBL" id="CP001681">
    <property type="protein sequence ID" value="ACU03293.1"/>
    <property type="molecule type" value="Genomic_DNA"/>
</dbReference>
<evidence type="ECO:0000256" key="1">
    <source>
        <dbReference type="ARBA" id="ARBA00004442"/>
    </source>
</evidence>
<dbReference type="Pfam" id="PF07980">
    <property type="entry name" value="SusD_RagB"/>
    <property type="match status" value="1"/>
</dbReference>
<comment type="subcellular location">
    <subcellularLocation>
        <location evidence="1">Cell outer membrane</location>
    </subcellularLocation>
</comment>
<dbReference type="RefSeq" id="WP_012781237.1">
    <property type="nucleotide sequence ID" value="NC_013061.1"/>
</dbReference>
<evidence type="ECO:0000313" key="10">
    <source>
        <dbReference type="Proteomes" id="UP000000852"/>
    </source>
</evidence>
<keyword evidence="10" id="KW-1185">Reference proteome</keyword>
<evidence type="ECO:0008006" key="11">
    <source>
        <dbReference type="Google" id="ProtNLM"/>
    </source>
</evidence>
<dbReference type="SUPFAM" id="SSF48452">
    <property type="entry name" value="TPR-like"/>
    <property type="match status" value="1"/>
</dbReference>
<dbReference type="HOGENOM" id="CLU_015553_3_0_10"/>
<dbReference type="KEGG" id="phe:Phep_1075"/>
<organism evidence="9 10">
    <name type="scientific">Pedobacter heparinus (strain ATCC 13125 / DSM 2366 / CIP 104194 / JCM 7457 / NBRC 12017 / NCIMB 9290 / NRRL B-14731 / HIM 762-3)</name>
    <dbReference type="NCBI Taxonomy" id="485917"/>
    <lineage>
        <taxon>Bacteria</taxon>
        <taxon>Pseudomonadati</taxon>
        <taxon>Bacteroidota</taxon>
        <taxon>Sphingobacteriia</taxon>
        <taxon>Sphingobacteriales</taxon>
        <taxon>Sphingobacteriaceae</taxon>
        <taxon>Pedobacter</taxon>
    </lineage>
</organism>
<feature type="signal peptide" evidence="6">
    <location>
        <begin position="1"/>
        <end position="25"/>
    </location>
</feature>
<proteinExistence type="inferred from homology"/>
<protein>
    <recommendedName>
        <fullName evidence="11">RagB/SusD domain protein</fullName>
    </recommendedName>
</protein>
<evidence type="ECO:0000256" key="2">
    <source>
        <dbReference type="ARBA" id="ARBA00006275"/>
    </source>
</evidence>
<dbReference type="InterPro" id="IPR012944">
    <property type="entry name" value="SusD_RagB_dom"/>
</dbReference>
<evidence type="ECO:0000256" key="5">
    <source>
        <dbReference type="ARBA" id="ARBA00023237"/>
    </source>
</evidence>
<feature type="domain" description="SusD-like N-terminal" evidence="8">
    <location>
        <begin position="23"/>
        <end position="222"/>
    </location>
</feature>
<dbReference type="InterPro" id="IPR033985">
    <property type="entry name" value="SusD-like_N"/>
</dbReference>
<evidence type="ECO:0000313" key="9">
    <source>
        <dbReference type="EMBL" id="ACU03293.1"/>
    </source>
</evidence>
<dbReference type="InterPro" id="IPR011990">
    <property type="entry name" value="TPR-like_helical_dom_sf"/>
</dbReference>
<evidence type="ECO:0000256" key="3">
    <source>
        <dbReference type="ARBA" id="ARBA00022729"/>
    </source>
</evidence>
<comment type="similarity">
    <text evidence="2">Belongs to the SusD family.</text>
</comment>
<accession>C6Y3L4</accession>
<evidence type="ECO:0000259" key="7">
    <source>
        <dbReference type="Pfam" id="PF07980"/>
    </source>
</evidence>
<dbReference type="AlphaFoldDB" id="C6Y3L4"/>
<evidence type="ECO:0000256" key="4">
    <source>
        <dbReference type="ARBA" id="ARBA00023136"/>
    </source>
</evidence>
<gene>
    <name evidence="9" type="ordered locus">Phep_1075</name>
</gene>
<name>C6Y3L4_PEDHD</name>
<dbReference type="STRING" id="485917.Phep_1075"/>
<sequence length="449" mass="51194">MKKMKKMRFMLIVLCILCFSCKKYLDVKPDSSLTVPSTVVDLQMLMENYSTLNSQYPIAGELMADDYYTESWNNLPDNYRDAYIWGGSEFDQDASWLFSYRHILTFNNVLDNIDKVSFKKNEAELVNYVKGSALFFRAFYFYGLTQLFTRQYDPNTAKNDLGIVIRNTSNFNIRSVRSTNEETYEKIISNLKESMDLLPESQSSPNRPTKAAASGLLSRVYLSMKEYANAGNYADKALAAKAELMNFNELNVISNAPIGRFNKEVIFPMTSGSLMPAVALVDSTLVKSYHENDLRKSCFYRPFANGYAFKGDYDGTGFGVRPFIFAGIATDEMYLIKAECQARAGNVNSAMQTLNNLLITRWKTGTFIPLTAQNANEALIHILTERRKELVFRTVRWGDLRRLQNDPLFSVTPKRIVNGQEYTLRPNSPRYVLKIPLKVIQESGIPQNP</sequence>
<feature type="domain" description="RagB/SusD" evidence="7">
    <location>
        <begin position="332"/>
        <end position="403"/>
    </location>
</feature>
<reference evidence="9 10" key="1">
    <citation type="journal article" date="2009" name="Stand. Genomic Sci.">
        <title>Complete genome sequence of Pedobacter heparinus type strain (HIM 762-3).</title>
        <authorList>
            <person name="Han C."/>
            <person name="Spring S."/>
            <person name="Lapidus A."/>
            <person name="Del Rio T.G."/>
            <person name="Tice H."/>
            <person name="Copeland A."/>
            <person name="Cheng J.F."/>
            <person name="Lucas S."/>
            <person name="Chen F."/>
            <person name="Nolan M."/>
            <person name="Bruce D."/>
            <person name="Goodwin L."/>
            <person name="Pitluck S."/>
            <person name="Ivanova N."/>
            <person name="Mavromatis K."/>
            <person name="Mikhailova N."/>
            <person name="Pati A."/>
            <person name="Chen A."/>
            <person name="Palaniappan K."/>
            <person name="Land M."/>
            <person name="Hauser L."/>
            <person name="Chang Y.J."/>
            <person name="Jeffries C.C."/>
            <person name="Saunders E."/>
            <person name="Chertkov O."/>
            <person name="Brettin T."/>
            <person name="Goker M."/>
            <person name="Rohde M."/>
            <person name="Bristow J."/>
            <person name="Eisen J.A."/>
            <person name="Markowitz V."/>
            <person name="Hugenholtz P."/>
            <person name="Kyrpides N.C."/>
            <person name="Klenk H.P."/>
            <person name="Detter J.C."/>
        </authorList>
    </citation>
    <scope>NUCLEOTIDE SEQUENCE [LARGE SCALE GENOMIC DNA]</scope>
    <source>
        <strain evidence="10">ATCC 13125 / DSM 2366 / CIP 104194 / JCM 7457 / NBRC 12017 / NCIMB 9290 / NRRL B-14731 / HIM 762-3</strain>
    </source>
</reference>
<dbReference type="Proteomes" id="UP000000852">
    <property type="component" value="Chromosome"/>
</dbReference>
<evidence type="ECO:0000256" key="6">
    <source>
        <dbReference type="SAM" id="SignalP"/>
    </source>
</evidence>
<keyword evidence="4" id="KW-0472">Membrane</keyword>
<dbReference type="OrthoDB" id="653598at2"/>
<dbReference type="Pfam" id="PF14322">
    <property type="entry name" value="SusD-like_3"/>
    <property type="match status" value="1"/>
</dbReference>
<dbReference type="GO" id="GO:0009279">
    <property type="term" value="C:cell outer membrane"/>
    <property type="evidence" value="ECO:0007669"/>
    <property type="project" value="UniProtKB-SubCell"/>
</dbReference>
<feature type="chain" id="PRO_5002974653" description="RagB/SusD domain protein" evidence="6">
    <location>
        <begin position="26"/>
        <end position="449"/>
    </location>
</feature>
<dbReference type="eggNOG" id="COG1834">
    <property type="taxonomic scope" value="Bacteria"/>
</dbReference>